<reference evidence="1" key="1">
    <citation type="submission" date="2020-05" db="EMBL/GenBank/DDBJ databases">
        <authorList>
            <person name="Chiriac C."/>
            <person name="Salcher M."/>
            <person name="Ghai R."/>
            <person name="Kavagutti S V."/>
        </authorList>
    </citation>
    <scope>NUCLEOTIDE SEQUENCE</scope>
</reference>
<protein>
    <submittedName>
        <fullName evidence="1">Uncharacterized protein</fullName>
    </submittedName>
</protein>
<dbReference type="EMBL" id="LR798243">
    <property type="protein sequence ID" value="CAB5215103.1"/>
    <property type="molecule type" value="Genomic_DNA"/>
</dbReference>
<proteinExistence type="predicted"/>
<gene>
    <name evidence="1" type="ORF">UFOVP190_395</name>
</gene>
<organism evidence="1">
    <name type="scientific">uncultured Caudovirales phage</name>
    <dbReference type="NCBI Taxonomy" id="2100421"/>
    <lineage>
        <taxon>Viruses</taxon>
        <taxon>Duplodnaviria</taxon>
        <taxon>Heunggongvirae</taxon>
        <taxon>Uroviricota</taxon>
        <taxon>Caudoviricetes</taxon>
        <taxon>Peduoviridae</taxon>
        <taxon>Maltschvirus</taxon>
        <taxon>Maltschvirus maltsch</taxon>
    </lineage>
</organism>
<sequence>MKKLLALITVFLVGCASSNVARHFPEVPSDLQKPCPELELVATNTSKLSDVLVVVTDNYTEYHLCRIRVDAWIEWYKTQRTIFEEVK</sequence>
<evidence type="ECO:0000313" key="1">
    <source>
        <dbReference type="EMBL" id="CAB5215103.1"/>
    </source>
</evidence>
<dbReference type="PROSITE" id="PS51257">
    <property type="entry name" value="PROKAR_LIPOPROTEIN"/>
    <property type="match status" value="1"/>
</dbReference>
<name>A0A6J7WL74_9CAUD</name>
<accession>A0A6J7WL74</accession>